<evidence type="ECO:0000256" key="1">
    <source>
        <dbReference type="ARBA" id="ARBA00004651"/>
    </source>
</evidence>
<evidence type="ECO:0000256" key="3">
    <source>
        <dbReference type="ARBA" id="ARBA00022606"/>
    </source>
</evidence>
<evidence type="ECO:0000256" key="12">
    <source>
        <dbReference type="ARBA" id="ARBA00023224"/>
    </source>
</evidence>
<feature type="transmembrane region" description="Helical" evidence="13">
    <location>
        <begin position="197"/>
        <end position="221"/>
    </location>
</feature>
<feature type="transmembrane region" description="Helical" evidence="13">
    <location>
        <begin position="28"/>
        <end position="51"/>
    </location>
</feature>
<dbReference type="Ensembl" id="ENSKMAT00000011564.1">
    <property type="protein sequence ID" value="ENSKMAP00000011386.1"/>
    <property type="gene ID" value="ENSKMAG00000008505.1"/>
</dbReference>
<keyword evidence="7" id="KW-0297">G-protein coupled receptor</keyword>
<dbReference type="GO" id="GO:0004930">
    <property type="term" value="F:G protein-coupled receptor activity"/>
    <property type="evidence" value="ECO:0007669"/>
    <property type="project" value="UniProtKB-KW"/>
</dbReference>
<keyword evidence="5" id="KW-0552">Olfaction</keyword>
<name>A0A3Q3A4W9_KRYMA</name>
<keyword evidence="16" id="KW-1185">Reference proteome</keyword>
<evidence type="ECO:0000259" key="14">
    <source>
        <dbReference type="PROSITE" id="PS50262"/>
    </source>
</evidence>
<keyword evidence="6 13" id="KW-1133">Transmembrane helix</keyword>
<keyword evidence="3" id="KW-0716">Sensory transduction</keyword>
<dbReference type="GO" id="GO:0005549">
    <property type="term" value="F:odorant binding"/>
    <property type="evidence" value="ECO:0007669"/>
    <property type="project" value="TreeGrafter"/>
</dbReference>
<dbReference type="SUPFAM" id="SSF81321">
    <property type="entry name" value="Family A G protein-coupled receptor-like"/>
    <property type="match status" value="1"/>
</dbReference>
<evidence type="ECO:0000256" key="9">
    <source>
        <dbReference type="ARBA" id="ARBA00023157"/>
    </source>
</evidence>
<protein>
    <recommendedName>
        <fullName evidence="14">G-protein coupled receptors family 1 profile domain-containing protein</fullName>
    </recommendedName>
</protein>
<keyword evidence="12" id="KW-0807">Transducer</keyword>
<dbReference type="GO" id="GO:0004984">
    <property type="term" value="F:olfactory receptor activity"/>
    <property type="evidence" value="ECO:0007669"/>
    <property type="project" value="InterPro"/>
</dbReference>
<dbReference type="InterPro" id="IPR052921">
    <property type="entry name" value="GPCR1_Superfamily_Member"/>
</dbReference>
<feature type="transmembrane region" description="Helical" evidence="13">
    <location>
        <begin position="63"/>
        <end position="83"/>
    </location>
</feature>
<evidence type="ECO:0000256" key="8">
    <source>
        <dbReference type="ARBA" id="ARBA00023136"/>
    </source>
</evidence>
<keyword evidence="11" id="KW-0325">Glycoprotein</keyword>
<keyword evidence="8 13" id="KW-0472">Membrane</keyword>
<dbReference type="FunFam" id="1.20.1070.10:FF:000024">
    <property type="entry name" value="Olfactory receptor"/>
    <property type="match status" value="1"/>
</dbReference>
<sequence length="313" mass="35616">MMEKNASMSSDMLEIQGFDISPEFTYPLFFLLLFVYLSLLFSNIGVLALIIMEKSLHQPMYFLFCNLSVNDVIGNTVLLPQLMAHVLSTKRFITYSQCVVQAFHSHTFGSASHMILIIMAIDRYVAICHPLRYSSIMTNRTVVGLSAVAWGVSLVLVSVLIGLTVRLSRCRSVIQNAYCDNASLFKLSCENVFINNIYGLFFTVLLFTCSMGGIFITYMRIALICWIKKNKELNNRALQTCASHLVLYLIMLWSGFLTIILHRFPDYPNLRKIAYILFHVVPANLNPVIYGLQTRSLRVKIAEVLQRKQLIPT</sequence>
<dbReference type="PRINTS" id="PR00245">
    <property type="entry name" value="OLFACTORYR"/>
</dbReference>
<evidence type="ECO:0000256" key="13">
    <source>
        <dbReference type="SAM" id="Phobius"/>
    </source>
</evidence>
<dbReference type="InterPro" id="IPR000276">
    <property type="entry name" value="GPCR_Rhodpsn"/>
</dbReference>
<accession>A0A3Q3A4W9</accession>
<comment type="subcellular location">
    <subcellularLocation>
        <location evidence="1">Cell membrane</location>
        <topology evidence="1">Multi-pass membrane protein</topology>
    </subcellularLocation>
</comment>
<evidence type="ECO:0000256" key="7">
    <source>
        <dbReference type="ARBA" id="ARBA00023040"/>
    </source>
</evidence>
<reference evidence="15" key="1">
    <citation type="submission" date="2025-08" db="UniProtKB">
        <authorList>
            <consortium name="Ensembl"/>
        </authorList>
    </citation>
    <scope>IDENTIFICATION</scope>
</reference>
<dbReference type="PANTHER" id="PTHR26451:SF989">
    <property type="entry name" value="G-PROTEIN COUPLED RECEPTORS FAMILY 1 PROFILE DOMAIN-CONTAINING PROTEIN"/>
    <property type="match status" value="1"/>
</dbReference>
<dbReference type="Proteomes" id="UP000264800">
    <property type="component" value="Unplaced"/>
</dbReference>
<dbReference type="PRINTS" id="PR00237">
    <property type="entry name" value="GPCRRHODOPSN"/>
</dbReference>
<feature type="transmembrane region" description="Helical" evidence="13">
    <location>
        <begin position="103"/>
        <end position="121"/>
    </location>
</feature>
<feature type="domain" description="G-protein coupled receptors family 1 profile" evidence="14">
    <location>
        <begin position="42"/>
        <end position="290"/>
    </location>
</feature>
<dbReference type="PANTHER" id="PTHR26451">
    <property type="entry name" value="G_PROTEIN_RECEP_F1_2 DOMAIN-CONTAINING PROTEIN"/>
    <property type="match status" value="1"/>
</dbReference>
<feature type="transmembrane region" description="Helical" evidence="13">
    <location>
        <begin position="142"/>
        <end position="163"/>
    </location>
</feature>
<keyword evidence="10" id="KW-0675">Receptor</keyword>
<dbReference type="InterPro" id="IPR017452">
    <property type="entry name" value="GPCR_Rhodpsn_7TM"/>
</dbReference>
<evidence type="ECO:0000256" key="11">
    <source>
        <dbReference type="ARBA" id="ARBA00023180"/>
    </source>
</evidence>
<proteinExistence type="predicted"/>
<evidence type="ECO:0000313" key="16">
    <source>
        <dbReference type="Proteomes" id="UP000264800"/>
    </source>
</evidence>
<evidence type="ECO:0000313" key="15">
    <source>
        <dbReference type="Ensembl" id="ENSKMAP00000011386.1"/>
    </source>
</evidence>
<evidence type="ECO:0000256" key="6">
    <source>
        <dbReference type="ARBA" id="ARBA00022989"/>
    </source>
</evidence>
<dbReference type="GeneTree" id="ENSGT00940000162761"/>
<keyword evidence="2" id="KW-1003">Cell membrane</keyword>
<reference evidence="15" key="2">
    <citation type="submission" date="2025-09" db="UniProtKB">
        <authorList>
            <consortium name="Ensembl"/>
        </authorList>
    </citation>
    <scope>IDENTIFICATION</scope>
</reference>
<evidence type="ECO:0000256" key="10">
    <source>
        <dbReference type="ARBA" id="ARBA00023170"/>
    </source>
</evidence>
<dbReference type="PROSITE" id="PS50262">
    <property type="entry name" value="G_PROTEIN_RECEP_F1_2"/>
    <property type="match status" value="1"/>
</dbReference>
<keyword evidence="9" id="KW-1015">Disulfide bond</keyword>
<dbReference type="AlphaFoldDB" id="A0A3Q3A4W9"/>
<organism evidence="15 16">
    <name type="scientific">Kryptolebias marmoratus</name>
    <name type="common">Mangrove killifish</name>
    <name type="synonym">Rivulus marmoratus</name>
    <dbReference type="NCBI Taxonomy" id="37003"/>
    <lineage>
        <taxon>Eukaryota</taxon>
        <taxon>Metazoa</taxon>
        <taxon>Chordata</taxon>
        <taxon>Craniata</taxon>
        <taxon>Vertebrata</taxon>
        <taxon>Euteleostomi</taxon>
        <taxon>Actinopterygii</taxon>
        <taxon>Neopterygii</taxon>
        <taxon>Teleostei</taxon>
        <taxon>Neoteleostei</taxon>
        <taxon>Acanthomorphata</taxon>
        <taxon>Ovalentaria</taxon>
        <taxon>Atherinomorphae</taxon>
        <taxon>Cyprinodontiformes</taxon>
        <taxon>Rivulidae</taxon>
        <taxon>Kryptolebias</taxon>
    </lineage>
</organism>
<dbReference type="GO" id="GO:0005886">
    <property type="term" value="C:plasma membrane"/>
    <property type="evidence" value="ECO:0007669"/>
    <property type="project" value="UniProtKB-SubCell"/>
</dbReference>
<dbReference type="OMA" id="RIALICW"/>
<evidence type="ECO:0000256" key="5">
    <source>
        <dbReference type="ARBA" id="ARBA00022725"/>
    </source>
</evidence>
<evidence type="ECO:0000256" key="2">
    <source>
        <dbReference type="ARBA" id="ARBA00022475"/>
    </source>
</evidence>
<feature type="transmembrane region" description="Helical" evidence="13">
    <location>
        <begin position="242"/>
        <end position="261"/>
    </location>
</feature>
<feature type="transmembrane region" description="Helical" evidence="13">
    <location>
        <begin position="273"/>
        <end position="292"/>
    </location>
</feature>
<keyword evidence="4 13" id="KW-0812">Transmembrane</keyword>
<dbReference type="Pfam" id="PF13853">
    <property type="entry name" value="7tm_4"/>
    <property type="match status" value="1"/>
</dbReference>
<evidence type="ECO:0000256" key="4">
    <source>
        <dbReference type="ARBA" id="ARBA00022692"/>
    </source>
</evidence>
<dbReference type="Gene3D" id="1.20.1070.10">
    <property type="entry name" value="Rhodopsin 7-helix transmembrane proteins"/>
    <property type="match status" value="1"/>
</dbReference>
<dbReference type="InterPro" id="IPR000725">
    <property type="entry name" value="Olfact_rcpt"/>
</dbReference>